<feature type="domain" description="DUF4132" evidence="1">
    <location>
        <begin position="38"/>
        <end position="221"/>
    </location>
</feature>
<dbReference type="Proteomes" id="UP000659904">
    <property type="component" value="Unassembled WGS sequence"/>
</dbReference>
<dbReference type="Pfam" id="PF13569">
    <property type="entry name" value="DUF4132"/>
    <property type="match status" value="1"/>
</dbReference>
<gene>
    <name evidence="2" type="ORF">Cci01nite_44730</name>
</gene>
<evidence type="ECO:0000313" key="2">
    <source>
        <dbReference type="EMBL" id="GIF99379.1"/>
    </source>
</evidence>
<keyword evidence="3" id="KW-1185">Reference proteome</keyword>
<evidence type="ECO:0000313" key="3">
    <source>
        <dbReference type="Proteomes" id="UP000659904"/>
    </source>
</evidence>
<proteinExistence type="predicted"/>
<comment type="caution">
    <text evidence="2">The sequence shown here is derived from an EMBL/GenBank/DDBJ whole genome shotgun (WGS) entry which is preliminary data.</text>
</comment>
<dbReference type="EMBL" id="BONH01000020">
    <property type="protein sequence ID" value="GIF99379.1"/>
    <property type="molecule type" value="Genomic_DNA"/>
</dbReference>
<reference evidence="2 3" key="1">
    <citation type="submission" date="2021-01" db="EMBL/GenBank/DDBJ databases">
        <title>Whole genome shotgun sequence of Catellatospora citrea NBRC 14495.</title>
        <authorList>
            <person name="Komaki H."/>
            <person name="Tamura T."/>
        </authorList>
    </citation>
    <scope>NUCLEOTIDE SEQUENCE [LARGE SCALE GENOMIC DNA]</scope>
    <source>
        <strain evidence="2 3">NBRC 14495</strain>
    </source>
</reference>
<name>A0A8J3KNX3_9ACTN</name>
<sequence length="298" mass="31885">MAQSRVVNGETEPGWLPAGAGYQVALHGGRVVARNASGVRLKGLPAALKDDPAVLDLRQLREWLARHEAECLAEVERWMVRGLPVTAPVLARIWADEAWRAALRDLVVVPYGEHGPDLGRAGFLRDVDAARGAGVVGLDGESAWLGPGPYAVPHPVLLDDIGELREFAAELDVRQGVAQLFREAYRRPAGRAEQAAQLHGYAGAHYAQLRHATSRAITLGYAVRGGVARCRIVEHGRAIDAVVWLGDGDPGYETRLGHLQFVDPAGRDVAGAQVGPITWSEGVRLAAALHAGRTGTSE</sequence>
<accession>A0A8J3KNX3</accession>
<protein>
    <recommendedName>
        <fullName evidence="1">DUF4132 domain-containing protein</fullName>
    </recommendedName>
</protein>
<dbReference type="InterPro" id="IPR025406">
    <property type="entry name" value="DUF4132"/>
</dbReference>
<evidence type="ECO:0000259" key="1">
    <source>
        <dbReference type="Pfam" id="PF13569"/>
    </source>
</evidence>
<organism evidence="2 3">
    <name type="scientific">Catellatospora citrea</name>
    <dbReference type="NCBI Taxonomy" id="53366"/>
    <lineage>
        <taxon>Bacteria</taxon>
        <taxon>Bacillati</taxon>
        <taxon>Actinomycetota</taxon>
        <taxon>Actinomycetes</taxon>
        <taxon>Micromonosporales</taxon>
        <taxon>Micromonosporaceae</taxon>
        <taxon>Catellatospora</taxon>
    </lineage>
</organism>
<dbReference type="AlphaFoldDB" id="A0A8J3KNX3"/>